<keyword evidence="1" id="KW-0472">Membrane</keyword>
<proteinExistence type="predicted"/>
<keyword evidence="1" id="KW-0812">Transmembrane</keyword>
<dbReference type="Proteomes" id="UP000183200">
    <property type="component" value="Unassembled WGS sequence"/>
</dbReference>
<keyword evidence="3" id="KW-1185">Reference proteome</keyword>
<gene>
    <name evidence="2" type="ORF">SAMN05421820_102376</name>
</gene>
<evidence type="ECO:0000313" key="2">
    <source>
        <dbReference type="EMBL" id="SDL87606.1"/>
    </source>
</evidence>
<feature type="transmembrane region" description="Helical" evidence="1">
    <location>
        <begin position="9"/>
        <end position="32"/>
    </location>
</feature>
<evidence type="ECO:0000313" key="3">
    <source>
        <dbReference type="Proteomes" id="UP000183200"/>
    </source>
</evidence>
<keyword evidence="1" id="KW-1133">Transmembrane helix</keyword>
<dbReference type="AlphaFoldDB" id="A0A1G9NLX3"/>
<dbReference type="EMBL" id="FNGY01000002">
    <property type="protein sequence ID" value="SDL87606.1"/>
    <property type="molecule type" value="Genomic_DNA"/>
</dbReference>
<organism evidence="2 3">
    <name type="scientific">Pedobacter steynii</name>
    <dbReference type="NCBI Taxonomy" id="430522"/>
    <lineage>
        <taxon>Bacteria</taxon>
        <taxon>Pseudomonadati</taxon>
        <taxon>Bacteroidota</taxon>
        <taxon>Sphingobacteriia</taxon>
        <taxon>Sphingobacteriales</taxon>
        <taxon>Sphingobacteriaceae</taxon>
        <taxon>Pedobacter</taxon>
    </lineage>
</organism>
<sequence length="77" mass="8807">MNKSRINKIAIAIFVASLVLIIISHLIIELLLRDYFSNQTGTLLYSICYVVIYGSIFLSLLSFLTLLAQFLRRPKKT</sequence>
<name>A0A1G9NLX3_9SPHI</name>
<evidence type="ECO:0000256" key="1">
    <source>
        <dbReference type="SAM" id="Phobius"/>
    </source>
</evidence>
<accession>A0A1G9NLX3</accession>
<reference evidence="3" key="1">
    <citation type="submission" date="2016-10" db="EMBL/GenBank/DDBJ databases">
        <authorList>
            <person name="Varghese N."/>
            <person name="Submissions S."/>
        </authorList>
    </citation>
    <scope>NUCLEOTIDE SEQUENCE [LARGE SCALE GENOMIC DNA]</scope>
    <source>
        <strain evidence="3">DSM 19110</strain>
    </source>
</reference>
<protein>
    <submittedName>
        <fullName evidence="2">Uncharacterized protein</fullName>
    </submittedName>
</protein>
<feature type="transmembrane region" description="Helical" evidence="1">
    <location>
        <begin position="44"/>
        <end position="71"/>
    </location>
</feature>